<keyword evidence="4" id="KW-0479">Metal-binding</keyword>
<gene>
    <name evidence="17" type="ORF">NTJ_06082</name>
</gene>
<evidence type="ECO:0000256" key="9">
    <source>
        <dbReference type="ARBA" id="ARBA00043990"/>
    </source>
</evidence>
<dbReference type="InterPro" id="IPR000994">
    <property type="entry name" value="Pept_M24"/>
</dbReference>
<proteinExistence type="inferred from homology"/>
<comment type="similarity">
    <text evidence="9">Belongs to the peptidase M24B family. Eukaryotic-type prolidase subfamily.</text>
</comment>
<accession>A0ABN7APP5</accession>
<evidence type="ECO:0000259" key="16">
    <source>
        <dbReference type="SMART" id="SM01011"/>
    </source>
</evidence>
<evidence type="ECO:0000256" key="15">
    <source>
        <dbReference type="ARBA" id="ARBA00048994"/>
    </source>
</evidence>
<organism evidence="17 18">
    <name type="scientific">Nesidiocoris tenuis</name>
    <dbReference type="NCBI Taxonomy" id="355587"/>
    <lineage>
        <taxon>Eukaryota</taxon>
        <taxon>Metazoa</taxon>
        <taxon>Ecdysozoa</taxon>
        <taxon>Arthropoda</taxon>
        <taxon>Hexapoda</taxon>
        <taxon>Insecta</taxon>
        <taxon>Pterygota</taxon>
        <taxon>Neoptera</taxon>
        <taxon>Paraneoptera</taxon>
        <taxon>Hemiptera</taxon>
        <taxon>Heteroptera</taxon>
        <taxon>Panheteroptera</taxon>
        <taxon>Cimicomorpha</taxon>
        <taxon>Miridae</taxon>
        <taxon>Dicyphina</taxon>
        <taxon>Nesidiocoris</taxon>
    </lineage>
</organism>
<evidence type="ECO:0000313" key="17">
    <source>
        <dbReference type="EMBL" id="BES93272.1"/>
    </source>
</evidence>
<comment type="cofactor">
    <cofactor evidence="1">
        <name>Mn(2+)</name>
        <dbReference type="ChEBI" id="CHEBI:29035"/>
    </cofactor>
</comment>
<keyword evidence="7" id="KW-0482">Metalloprotease</keyword>
<dbReference type="SMART" id="SM01011">
    <property type="entry name" value="AMP_N"/>
    <property type="match status" value="1"/>
</dbReference>
<dbReference type="InterPro" id="IPR036005">
    <property type="entry name" value="Creatinase/aminopeptidase-like"/>
</dbReference>
<sequence length="537" mass="60601">MQLLYKLWKRPAIIRTLSLLSSASSKLRPKKPQNYRIFCTSTRKMATSRGAAGIADRKEDIWQLQLPKEAYELDSKIFKLNRDRLIAKVKESSPGALIVLQGGKEIDHGNTDTNHLFRQDNFFLWTFGVQEPGYWGLVDVRNGKSYILIPRLPDAYRVWMGELPDPAEVAEKYLVDYVLYDDELETKIGEIDPTEVLLLSGTNSDSGLAFNTPKIKNEKNLKVNTELLYPLMEELRVVKTDLELNLMRIVNKLSSAAHRLVMKKIAADNYEYQGEALFKFFAQYVGGARAVAYTCICGSGHNCSILHYGHAAAPNAKQIKDGDMCLFDMGASLWGYASDITCSFPVNGRFTEKQRKIYNIVLESRNAAFQVIKPGVLWLDVHKTALKRLLAGLQEIGLLRAASVDEMLDKSVSAIFQPHGLGHLMGIDVHDCGGYNKFTPPRKEEPHLRSLRTCRELKAGMVLTVEPGCYFIPCLLEQARNDEKIKHFFNFDVVDGYRGFGGVRIEDDIIVTASGMELMTDVPRTVEEIEKHMARPL</sequence>
<keyword evidence="6" id="KW-0224">Dipeptidase</keyword>
<protein>
    <recommendedName>
        <fullName evidence="11">Xaa-Pro dipeptidase</fullName>
        <ecNumber evidence="10">3.4.13.9</ecNumber>
    </recommendedName>
    <alternativeName>
        <fullName evidence="14">Imidodipeptidase</fullName>
    </alternativeName>
    <alternativeName>
        <fullName evidence="12">Peptidase D</fullName>
    </alternativeName>
    <alternativeName>
        <fullName evidence="13">Proline dipeptidase</fullName>
    </alternativeName>
</protein>
<dbReference type="EC" id="3.4.13.9" evidence="10"/>
<dbReference type="SUPFAM" id="SSF53092">
    <property type="entry name" value="Creatinase/prolidase N-terminal domain"/>
    <property type="match status" value="1"/>
</dbReference>
<evidence type="ECO:0000313" key="18">
    <source>
        <dbReference type="Proteomes" id="UP001307889"/>
    </source>
</evidence>
<dbReference type="Proteomes" id="UP001307889">
    <property type="component" value="Chromosome 4"/>
</dbReference>
<dbReference type="SUPFAM" id="SSF55920">
    <property type="entry name" value="Creatinase/aminopeptidase"/>
    <property type="match status" value="1"/>
</dbReference>
<dbReference type="PANTHER" id="PTHR48480">
    <property type="match status" value="1"/>
</dbReference>
<evidence type="ECO:0000256" key="12">
    <source>
        <dbReference type="ARBA" id="ARBA00044252"/>
    </source>
</evidence>
<evidence type="ECO:0000256" key="14">
    <source>
        <dbReference type="ARBA" id="ARBA00044351"/>
    </source>
</evidence>
<evidence type="ECO:0000256" key="4">
    <source>
        <dbReference type="ARBA" id="ARBA00022723"/>
    </source>
</evidence>
<dbReference type="InterPro" id="IPR007865">
    <property type="entry name" value="Aminopep_P_N"/>
</dbReference>
<evidence type="ECO:0000256" key="5">
    <source>
        <dbReference type="ARBA" id="ARBA00022801"/>
    </source>
</evidence>
<comment type="subunit">
    <text evidence="2">Homodimer.</text>
</comment>
<name>A0ABN7APP5_9HEMI</name>
<dbReference type="InterPro" id="IPR052433">
    <property type="entry name" value="X-Pro_dipept-like"/>
</dbReference>
<dbReference type="InterPro" id="IPR029149">
    <property type="entry name" value="Creatin/AminoP/Spt16_N"/>
</dbReference>
<evidence type="ECO:0000256" key="8">
    <source>
        <dbReference type="ARBA" id="ARBA00023211"/>
    </source>
</evidence>
<keyword evidence="8" id="KW-0464">Manganese</keyword>
<reference evidence="17 18" key="1">
    <citation type="submission" date="2023-09" db="EMBL/GenBank/DDBJ databases">
        <title>Nesidiocoris tenuis whole genome shotgun sequence.</title>
        <authorList>
            <person name="Shibata T."/>
            <person name="Shimoda M."/>
            <person name="Kobayashi T."/>
            <person name="Uehara T."/>
        </authorList>
    </citation>
    <scope>NUCLEOTIDE SEQUENCE [LARGE SCALE GENOMIC DNA]</scope>
    <source>
        <strain evidence="17 18">Japan</strain>
    </source>
</reference>
<evidence type="ECO:0000256" key="7">
    <source>
        <dbReference type="ARBA" id="ARBA00023049"/>
    </source>
</evidence>
<keyword evidence="18" id="KW-1185">Reference proteome</keyword>
<dbReference type="PANTHER" id="PTHR48480:SF2">
    <property type="entry name" value="PEPTIDASE D"/>
    <property type="match status" value="1"/>
</dbReference>
<keyword evidence="3" id="KW-0645">Protease</keyword>
<evidence type="ECO:0000256" key="13">
    <source>
        <dbReference type="ARBA" id="ARBA00044284"/>
    </source>
</evidence>
<comment type="catalytic activity">
    <reaction evidence="15">
        <text>Xaa-L-Pro dipeptide + H2O = an L-alpha-amino acid + L-proline</text>
        <dbReference type="Rhea" id="RHEA:76407"/>
        <dbReference type="ChEBI" id="CHEBI:15377"/>
        <dbReference type="ChEBI" id="CHEBI:59869"/>
        <dbReference type="ChEBI" id="CHEBI:60039"/>
        <dbReference type="ChEBI" id="CHEBI:195196"/>
        <dbReference type="EC" id="3.4.13.9"/>
    </reaction>
</comment>
<dbReference type="Gene3D" id="3.40.350.10">
    <property type="entry name" value="Creatinase/prolidase N-terminal domain"/>
    <property type="match status" value="1"/>
</dbReference>
<dbReference type="Pfam" id="PF00557">
    <property type="entry name" value="Peptidase_M24"/>
    <property type="match status" value="1"/>
</dbReference>
<dbReference type="Gene3D" id="3.90.230.10">
    <property type="entry name" value="Creatinase/methionine aminopeptidase superfamily"/>
    <property type="match status" value="1"/>
</dbReference>
<dbReference type="Pfam" id="PF05195">
    <property type="entry name" value="AMP_N"/>
    <property type="match status" value="1"/>
</dbReference>
<dbReference type="CDD" id="cd01087">
    <property type="entry name" value="Prolidase"/>
    <property type="match status" value="1"/>
</dbReference>
<evidence type="ECO:0000256" key="11">
    <source>
        <dbReference type="ARBA" id="ARBA00044141"/>
    </source>
</evidence>
<evidence type="ECO:0000256" key="1">
    <source>
        <dbReference type="ARBA" id="ARBA00001936"/>
    </source>
</evidence>
<evidence type="ECO:0000256" key="6">
    <source>
        <dbReference type="ARBA" id="ARBA00022997"/>
    </source>
</evidence>
<evidence type="ECO:0000256" key="10">
    <source>
        <dbReference type="ARBA" id="ARBA00044051"/>
    </source>
</evidence>
<feature type="domain" description="Aminopeptidase P N-terminal" evidence="16">
    <location>
        <begin position="73"/>
        <end position="207"/>
    </location>
</feature>
<keyword evidence="5" id="KW-0378">Hydrolase</keyword>
<dbReference type="EMBL" id="AP028912">
    <property type="protein sequence ID" value="BES93272.1"/>
    <property type="molecule type" value="Genomic_DNA"/>
</dbReference>
<evidence type="ECO:0000256" key="3">
    <source>
        <dbReference type="ARBA" id="ARBA00022670"/>
    </source>
</evidence>
<evidence type="ECO:0000256" key="2">
    <source>
        <dbReference type="ARBA" id="ARBA00011738"/>
    </source>
</evidence>